<proteinExistence type="predicted"/>
<name>A0A6J6HNG6_9ZZZZ</name>
<sequence length="69" mass="7676">MGDVFSILLAENVEHFGRAHLVAEFDDGCILRPSERISWGNAIGTRPRELNENGTGCSQNHAGDERPRR</sequence>
<gene>
    <name evidence="2" type="ORF">UFOPK1827_01562</name>
</gene>
<feature type="compositionally biased region" description="Polar residues" evidence="1">
    <location>
        <begin position="52"/>
        <end position="61"/>
    </location>
</feature>
<dbReference type="EMBL" id="CAEZUO010000093">
    <property type="protein sequence ID" value="CAB4615362.1"/>
    <property type="molecule type" value="Genomic_DNA"/>
</dbReference>
<dbReference type="AlphaFoldDB" id="A0A6J6HNG6"/>
<evidence type="ECO:0000313" key="2">
    <source>
        <dbReference type="EMBL" id="CAB4615362.1"/>
    </source>
</evidence>
<feature type="region of interest" description="Disordered" evidence="1">
    <location>
        <begin position="48"/>
        <end position="69"/>
    </location>
</feature>
<accession>A0A6J6HNG6</accession>
<reference evidence="2" key="1">
    <citation type="submission" date="2020-05" db="EMBL/GenBank/DDBJ databases">
        <authorList>
            <person name="Chiriac C."/>
            <person name="Salcher M."/>
            <person name="Ghai R."/>
            <person name="Kavagutti S V."/>
        </authorList>
    </citation>
    <scope>NUCLEOTIDE SEQUENCE</scope>
</reference>
<evidence type="ECO:0000256" key="1">
    <source>
        <dbReference type="SAM" id="MobiDB-lite"/>
    </source>
</evidence>
<organism evidence="2">
    <name type="scientific">freshwater metagenome</name>
    <dbReference type="NCBI Taxonomy" id="449393"/>
    <lineage>
        <taxon>unclassified sequences</taxon>
        <taxon>metagenomes</taxon>
        <taxon>ecological metagenomes</taxon>
    </lineage>
</organism>
<protein>
    <submittedName>
        <fullName evidence="2">Unannotated protein</fullName>
    </submittedName>
</protein>